<dbReference type="Proteomes" id="UP000466517">
    <property type="component" value="Chromosome"/>
</dbReference>
<feature type="transmembrane region" description="Helical" evidence="1">
    <location>
        <begin position="191"/>
        <end position="221"/>
    </location>
</feature>
<gene>
    <name evidence="3" type="ORF">MMAD_49770</name>
</gene>
<protein>
    <submittedName>
        <fullName evidence="3">Membrane protein</fullName>
    </submittedName>
</protein>
<dbReference type="AlphaFoldDB" id="A0A7I7XNV3"/>
<feature type="domain" description="DUF7847" evidence="2">
    <location>
        <begin position="42"/>
        <end position="314"/>
    </location>
</feature>
<feature type="transmembrane region" description="Helical" evidence="1">
    <location>
        <begin position="59"/>
        <end position="78"/>
    </location>
</feature>
<organism evidence="3 4">
    <name type="scientific">Mycolicibacterium madagascariense</name>
    <dbReference type="NCBI Taxonomy" id="212765"/>
    <lineage>
        <taxon>Bacteria</taxon>
        <taxon>Bacillati</taxon>
        <taxon>Actinomycetota</taxon>
        <taxon>Actinomycetes</taxon>
        <taxon>Mycobacteriales</taxon>
        <taxon>Mycobacteriaceae</taxon>
        <taxon>Mycolicibacterium</taxon>
    </lineage>
</organism>
<sequence>MVGMSGYYPPPGFHPPGYSAPMWPTPVVRPGVIPLRPLTLSDVFNGAVAYVRANPRATLGLTAIVVVTSQVVALLFQIGPLTSADVLAQGRDGQSGFSDSALVGLLASEAASVVTSVLAAIVLSGLLTVVVGRAVFGATIGMGEAWRRARGRLLPLLGVTVLEAAGAALLIAVAVGLVAAVDRIVGDAAAFAVGAVLALALVALLVYLYTVLSFAPALVVLERIGVLPALARSIALVRHDFWRVFGIRLLAAVAAGIVSFAVTMPFAVVGSVLQLVDESTGAAVAAVVLAGVGSAVGQIVTAPFTAGVVVLLYTDRRIRAEAFDLVLQTGASPMVHSTDDLWLTPRR</sequence>
<keyword evidence="1" id="KW-0812">Transmembrane</keyword>
<keyword evidence="1" id="KW-1133">Transmembrane helix</keyword>
<name>A0A7I7XNV3_9MYCO</name>
<dbReference type="KEGG" id="mmag:MMAD_49770"/>
<feature type="transmembrane region" description="Helical" evidence="1">
    <location>
        <begin position="241"/>
        <end position="262"/>
    </location>
</feature>
<evidence type="ECO:0000313" key="4">
    <source>
        <dbReference type="Proteomes" id="UP000466517"/>
    </source>
</evidence>
<keyword evidence="1" id="KW-0472">Membrane</keyword>
<dbReference type="InterPro" id="IPR057169">
    <property type="entry name" value="DUF7847"/>
</dbReference>
<reference evidence="3 4" key="1">
    <citation type="journal article" date="2019" name="Emerg. Microbes Infect.">
        <title>Comprehensive subspecies identification of 175 nontuberculous mycobacteria species based on 7547 genomic profiles.</title>
        <authorList>
            <person name="Matsumoto Y."/>
            <person name="Kinjo T."/>
            <person name="Motooka D."/>
            <person name="Nabeya D."/>
            <person name="Jung N."/>
            <person name="Uechi K."/>
            <person name="Horii T."/>
            <person name="Iida T."/>
            <person name="Fujita J."/>
            <person name="Nakamura S."/>
        </authorList>
    </citation>
    <scope>NUCLEOTIDE SEQUENCE [LARGE SCALE GENOMIC DNA]</scope>
    <source>
        <strain evidence="3 4">JCM 13574</strain>
    </source>
</reference>
<feature type="transmembrane region" description="Helical" evidence="1">
    <location>
        <begin position="282"/>
        <end position="313"/>
    </location>
</feature>
<accession>A0A7I7XNV3</accession>
<dbReference type="EMBL" id="AP022610">
    <property type="protein sequence ID" value="BBZ30682.1"/>
    <property type="molecule type" value="Genomic_DNA"/>
</dbReference>
<proteinExistence type="predicted"/>
<evidence type="ECO:0000313" key="3">
    <source>
        <dbReference type="EMBL" id="BBZ30682.1"/>
    </source>
</evidence>
<feature type="transmembrane region" description="Helical" evidence="1">
    <location>
        <begin position="153"/>
        <end position="179"/>
    </location>
</feature>
<dbReference type="Pfam" id="PF25231">
    <property type="entry name" value="DUF7847"/>
    <property type="match status" value="1"/>
</dbReference>
<feature type="transmembrane region" description="Helical" evidence="1">
    <location>
        <begin position="110"/>
        <end position="132"/>
    </location>
</feature>
<evidence type="ECO:0000256" key="1">
    <source>
        <dbReference type="SAM" id="Phobius"/>
    </source>
</evidence>
<evidence type="ECO:0000259" key="2">
    <source>
        <dbReference type="Pfam" id="PF25231"/>
    </source>
</evidence>
<keyword evidence="4" id="KW-1185">Reference proteome</keyword>